<sequence>MDMLLRDINPAIVKAIDEKAKKSNLSRQVYLKEMIENHVMLKDFNDREAELKSALDRNTEVIHLVYDQMQKNNQLIHELTEDDGDVL</sequence>
<keyword evidence="2" id="KW-1185">Reference proteome</keyword>
<accession>A0A969Q0Q2</accession>
<gene>
    <name evidence="1" type="ORF">HCN83_15570</name>
</gene>
<proteinExistence type="predicted"/>
<reference evidence="1 2" key="1">
    <citation type="submission" date="2020-03" db="EMBL/GenBank/DDBJ databases">
        <title>Assessment of the enzymatic potential of alkaline-tolerant lipase obtained from Bacillus luteus H11 (technogenic soil) for the bioremediation of saline soils contaminated with petroleum substances.</title>
        <authorList>
            <person name="Kalwasinska A."/>
        </authorList>
    </citation>
    <scope>NUCLEOTIDE SEQUENCE [LARGE SCALE GENOMIC DNA]</scope>
    <source>
        <strain evidence="1 2">H11</strain>
    </source>
</reference>
<dbReference type="Proteomes" id="UP000752012">
    <property type="component" value="Unassembled WGS sequence"/>
</dbReference>
<dbReference type="EMBL" id="JAATHJ010000035">
    <property type="protein sequence ID" value="NJP38987.1"/>
    <property type="molecule type" value="Genomic_DNA"/>
</dbReference>
<evidence type="ECO:0000313" key="2">
    <source>
        <dbReference type="Proteomes" id="UP000752012"/>
    </source>
</evidence>
<evidence type="ECO:0000313" key="1">
    <source>
        <dbReference type="EMBL" id="NJP38987.1"/>
    </source>
</evidence>
<organism evidence="1 2">
    <name type="scientific">Alkalicoccus luteus</name>
    <dbReference type="NCBI Taxonomy" id="1237094"/>
    <lineage>
        <taxon>Bacteria</taxon>
        <taxon>Bacillati</taxon>
        <taxon>Bacillota</taxon>
        <taxon>Bacilli</taxon>
        <taxon>Bacillales</taxon>
        <taxon>Bacillaceae</taxon>
        <taxon>Alkalicoccus</taxon>
    </lineage>
</organism>
<protein>
    <submittedName>
        <fullName evidence="1">Uncharacterized protein</fullName>
    </submittedName>
</protein>
<name>A0A969Q0Q2_9BACI</name>
<dbReference type="RefSeq" id="WP_168008984.1">
    <property type="nucleotide sequence ID" value="NZ_JAATHJ010000035.1"/>
</dbReference>
<comment type="caution">
    <text evidence="1">The sequence shown here is derived from an EMBL/GenBank/DDBJ whole genome shotgun (WGS) entry which is preliminary data.</text>
</comment>
<dbReference type="AlphaFoldDB" id="A0A969Q0Q2"/>